<proteinExistence type="predicted"/>
<evidence type="ECO:0000313" key="3">
    <source>
        <dbReference type="Proteomes" id="UP000199035"/>
    </source>
</evidence>
<evidence type="ECO:0000313" key="2">
    <source>
        <dbReference type="EMBL" id="SDY62464.1"/>
    </source>
</evidence>
<gene>
    <name evidence="2" type="ORF">SAMN05421643_11729</name>
</gene>
<reference evidence="3" key="1">
    <citation type="submission" date="2016-10" db="EMBL/GenBank/DDBJ databases">
        <authorList>
            <person name="Varghese N."/>
            <person name="Submissions S."/>
        </authorList>
    </citation>
    <scope>NUCLEOTIDE SEQUENCE [LARGE SCALE GENOMIC DNA]</scope>
    <source>
        <strain evidence="3">ANC 5109</strain>
    </source>
</reference>
<feature type="compositionally biased region" description="Polar residues" evidence="1">
    <location>
        <begin position="27"/>
        <end position="42"/>
    </location>
</feature>
<dbReference type="EMBL" id="FNPK01000017">
    <property type="protein sequence ID" value="SDY62464.1"/>
    <property type="molecule type" value="Genomic_DNA"/>
</dbReference>
<dbReference type="RefSeq" id="WP_167356335.1">
    <property type="nucleotide sequence ID" value="NZ_FNPK01000017.1"/>
</dbReference>
<sequence length="52" mass="5781">MKLLALIGAGVAAGYCYKKMKNRKQNPKNAQLDESTKNSQLDENVKLENITV</sequence>
<name>A0A1H3LEU5_9GAMM</name>
<feature type="region of interest" description="Disordered" evidence="1">
    <location>
        <begin position="23"/>
        <end position="52"/>
    </location>
</feature>
<dbReference type="AlphaFoldDB" id="A0A1H3LEU5"/>
<dbReference type="Proteomes" id="UP000199035">
    <property type="component" value="Unassembled WGS sequence"/>
</dbReference>
<organism evidence="2 3">
    <name type="scientific">Acinetobacter kyonggiensis</name>
    <dbReference type="NCBI Taxonomy" id="595670"/>
    <lineage>
        <taxon>Bacteria</taxon>
        <taxon>Pseudomonadati</taxon>
        <taxon>Pseudomonadota</taxon>
        <taxon>Gammaproteobacteria</taxon>
        <taxon>Moraxellales</taxon>
        <taxon>Moraxellaceae</taxon>
        <taxon>Acinetobacter</taxon>
    </lineage>
</organism>
<protein>
    <submittedName>
        <fullName evidence="2">Uncharacterized protein</fullName>
    </submittedName>
</protein>
<keyword evidence="3" id="KW-1185">Reference proteome</keyword>
<accession>A0A1H3LEU5</accession>
<evidence type="ECO:0000256" key="1">
    <source>
        <dbReference type="SAM" id="MobiDB-lite"/>
    </source>
</evidence>